<gene>
    <name evidence="1" type="ORF">PGLA1383_LOCUS52284</name>
</gene>
<name>A0A813HHC5_POLGL</name>
<keyword evidence="2" id="KW-1185">Reference proteome</keyword>
<dbReference type="EMBL" id="CAJNNV010031565">
    <property type="protein sequence ID" value="CAE8636879.1"/>
    <property type="molecule type" value="Genomic_DNA"/>
</dbReference>
<organism evidence="1 2">
    <name type="scientific">Polarella glacialis</name>
    <name type="common">Dinoflagellate</name>
    <dbReference type="NCBI Taxonomy" id="89957"/>
    <lineage>
        <taxon>Eukaryota</taxon>
        <taxon>Sar</taxon>
        <taxon>Alveolata</taxon>
        <taxon>Dinophyceae</taxon>
        <taxon>Suessiales</taxon>
        <taxon>Suessiaceae</taxon>
        <taxon>Polarella</taxon>
    </lineage>
</organism>
<proteinExistence type="predicted"/>
<protein>
    <submittedName>
        <fullName evidence="1">Uncharacterized protein</fullName>
    </submittedName>
</protein>
<sequence>MLENAVKLTAESIDSEPDINHCRVWAALVISVASVTVHAELQTAQATLQAHMLSNPEQWRPYIHHCRVSPTYDNKRIKVQYWVDSPLDAVAAAIAQILISTGGEQMFGSPPRSAKERKAASLLMTLNKR</sequence>
<dbReference type="AlphaFoldDB" id="A0A813HHC5"/>
<comment type="caution">
    <text evidence="1">The sequence shown here is derived from an EMBL/GenBank/DDBJ whole genome shotgun (WGS) entry which is preliminary data.</text>
</comment>
<dbReference type="Proteomes" id="UP000654075">
    <property type="component" value="Unassembled WGS sequence"/>
</dbReference>
<reference evidence="1" key="1">
    <citation type="submission" date="2021-02" db="EMBL/GenBank/DDBJ databases">
        <authorList>
            <person name="Dougan E. K."/>
            <person name="Rhodes N."/>
            <person name="Thang M."/>
            <person name="Chan C."/>
        </authorList>
    </citation>
    <scope>NUCLEOTIDE SEQUENCE</scope>
</reference>
<accession>A0A813HHC5</accession>
<evidence type="ECO:0000313" key="1">
    <source>
        <dbReference type="EMBL" id="CAE8636879.1"/>
    </source>
</evidence>
<evidence type="ECO:0000313" key="2">
    <source>
        <dbReference type="Proteomes" id="UP000654075"/>
    </source>
</evidence>